<dbReference type="InterPro" id="IPR023296">
    <property type="entry name" value="Glyco_hydro_beta-prop_sf"/>
</dbReference>
<dbReference type="GO" id="GO:0005975">
    <property type="term" value="P:carbohydrate metabolic process"/>
    <property type="evidence" value="ECO:0007669"/>
    <property type="project" value="InterPro"/>
</dbReference>
<proteinExistence type="inferred from homology"/>
<dbReference type="SUPFAM" id="SSF49899">
    <property type="entry name" value="Concanavalin A-like lectins/glucanases"/>
    <property type="match status" value="1"/>
</dbReference>
<reference evidence="6" key="1">
    <citation type="submission" date="2020-10" db="EMBL/GenBank/DDBJ databases">
        <authorList>
            <person name="Gilroy R."/>
        </authorList>
    </citation>
    <scope>NUCLEOTIDE SEQUENCE</scope>
    <source>
        <strain evidence="6">17113</strain>
    </source>
</reference>
<dbReference type="SUPFAM" id="SSF75005">
    <property type="entry name" value="Arabinanase/levansucrase/invertase"/>
    <property type="match status" value="1"/>
</dbReference>
<dbReference type="PROSITE" id="PS00609">
    <property type="entry name" value="GLYCOSYL_HYDROL_F32"/>
    <property type="match status" value="1"/>
</dbReference>
<organism evidence="6 7">
    <name type="scientific">Candidatus Alloenteromonas pullistercoris</name>
    <dbReference type="NCBI Taxonomy" id="2840785"/>
    <lineage>
        <taxon>Bacteria</taxon>
        <taxon>Bacillati</taxon>
        <taxon>Bacillota</taxon>
        <taxon>Bacillota incertae sedis</taxon>
        <taxon>Candidatus Alloenteromonas</taxon>
    </lineage>
</organism>
<name>A0A9D9GVE9_9FIRM</name>
<dbReference type="GO" id="GO:0004564">
    <property type="term" value="F:beta-fructofuranosidase activity"/>
    <property type="evidence" value="ECO:0007669"/>
    <property type="project" value="UniProtKB-EC"/>
</dbReference>
<dbReference type="PANTHER" id="PTHR43101:SF1">
    <property type="entry name" value="BETA-FRUCTOSIDASE"/>
    <property type="match status" value="1"/>
</dbReference>
<feature type="domain" description="Glycosyl hydrolase family 32 N-terminal" evidence="5">
    <location>
        <begin position="10"/>
        <end position="313"/>
    </location>
</feature>
<comment type="caution">
    <text evidence="6">The sequence shown here is derived from an EMBL/GenBank/DDBJ whole genome shotgun (WGS) entry which is preliminary data.</text>
</comment>
<dbReference type="AlphaFoldDB" id="A0A9D9GVE9"/>
<dbReference type="Proteomes" id="UP000823634">
    <property type="component" value="Unassembled WGS sequence"/>
</dbReference>
<dbReference type="InterPro" id="IPR013148">
    <property type="entry name" value="Glyco_hydro_32_N"/>
</dbReference>
<evidence type="ECO:0000256" key="2">
    <source>
        <dbReference type="ARBA" id="ARBA00012758"/>
    </source>
</evidence>
<sequence length="458" mass="51703">MEKIYKPKFHPTPDKGWINDPNGFCLYKGKLRLFAQHYPHSTSWGPMHWLAFSFDDNLTYKDEGIALSPERDYELPWGCFSGSALEIGGTLHLYYTGAMEGKQVVCLAQSNDGLVFSKHSDNPIIDGDKLPEGYSIKDFRDPFAFYRHGYVYLLVGCKKMDNGCSLLLFRSKDGIDFSFFSVFADFHGFGSGMAECPGIVFPDASSDEAILFYSPQSHKKAPYHFQNKNHSVCQFGRVDFDSGVFVPEKEEEELDCGFDVYAPQPLNLGDGRLYLASWEAMWDRDYPMATDGYANSLQIREIASDNGVLRQFPPKPILDEFKKETRFAPFALKGESKSFEVDQGDNSAYRVIAIKLKGKGDFLLEVDGYVLSYSASTSELTFGRSRSAYLEEKDGLRRTIYLGEQGLSDLLLLIDGYCYDFYLNDGEIAFSSQYYPTHRSLCFQGEVEVASISLKSLG</sequence>
<dbReference type="Gene3D" id="2.60.120.560">
    <property type="entry name" value="Exo-inulinase, domain 1"/>
    <property type="match status" value="1"/>
</dbReference>
<dbReference type="Gene3D" id="2.115.10.20">
    <property type="entry name" value="Glycosyl hydrolase domain, family 43"/>
    <property type="match status" value="1"/>
</dbReference>
<evidence type="ECO:0000313" key="6">
    <source>
        <dbReference type="EMBL" id="MBO8426094.1"/>
    </source>
</evidence>
<accession>A0A9D9GVE9</accession>
<gene>
    <name evidence="6" type="ORF">IAC61_02090</name>
</gene>
<dbReference type="InterPro" id="IPR013320">
    <property type="entry name" value="ConA-like_dom_sf"/>
</dbReference>
<dbReference type="EC" id="3.2.1.26" evidence="2"/>
<dbReference type="CDD" id="cd08996">
    <property type="entry name" value="GH32_FFase"/>
    <property type="match status" value="1"/>
</dbReference>
<dbReference type="InterPro" id="IPR018053">
    <property type="entry name" value="Glyco_hydro_32_AS"/>
</dbReference>
<dbReference type="Pfam" id="PF00251">
    <property type="entry name" value="Glyco_hydro_32N"/>
    <property type="match status" value="1"/>
</dbReference>
<dbReference type="EMBL" id="JADINA010000016">
    <property type="protein sequence ID" value="MBO8426094.1"/>
    <property type="molecule type" value="Genomic_DNA"/>
</dbReference>
<dbReference type="InterPro" id="IPR051214">
    <property type="entry name" value="GH32_Enzymes"/>
</dbReference>
<comment type="similarity">
    <text evidence="1">Belongs to the glycosyl hydrolase 32 family.</text>
</comment>
<dbReference type="PANTHER" id="PTHR43101">
    <property type="entry name" value="BETA-FRUCTOSIDASE"/>
    <property type="match status" value="1"/>
</dbReference>
<protein>
    <recommendedName>
        <fullName evidence="2">beta-fructofuranosidase</fullName>
        <ecNumber evidence="2">3.2.1.26</ecNumber>
    </recommendedName>
</protein>
<keyword evidence="3" id="KW-0378">Hydrolase</keyword>
<keyword evidence="4" id="KW-0326">Glycosidase</keyword>
<evidence type="ECO:0000256" key="3">
    <source>
        <dbReference type="ARBA" id="ARBA00022801"/>
    </source>
</evidence>
<evidence type="ECO:0000313" key="7">
    <source>
        <dbReference type="Proteomes" id="UP000823634"/>
    </source>
</evidence>
<dbReference type="InterPro" id="IPR001362">
    <property type="entry name" value="Glyco_hydro_32"/>
</dbReference>
<reference evidence="6" key="2">
    <citation type="journal article" date="2021" name="PeerJ">
        <title>Extensive microbial diversity within the chicken gut microbiome revealed by metagenomics and culture.</title>
        <authorList>
            <person name="Gilroy R."/>
            <person name="Ravi A."/>
            <person name="Getino M."/>
            <person name="Pursley I."/>
            <person name="Horton D.L."/>
            <person name="Alikhan N.F."/>
            <person name="Baker D."/>
            <person name="Gharbi K."/>
            <person name="Hall N."/>
            <person name="Watson M."/>
            <person name="Adriaenssens E.M."/>
            <person name="Foster-Nyarko E."/>
            <person name="Jarju S."/>
            <person name="Secka A."/>
            <person name="Antonio M."/>
            <person name="Oren A."/>
            <person name="Chaudhuri R.R."/>
            <person name="La Ragione R."/>
            <person name="Hildebrand F."/>
            <person name="Pallen M.J."/>
        </authorList>
    </citation>
    <scope>NUCLEOTIDE SEQUENCE</scope>
    <source>
        <strain evidence="6">17113</strain>
    </source>
</reference>
<evidence type="ECO:0000256" key="1">
    <source>
        <dbReference type="ARBA" id="ARBA00009902"/>
    </source>
</evidence>
<evidence type="ECO:0000259" key="5">
    <source>
        <dbReference type="Pfam" id="PF00251"/>
    </source>
</evidence>
<evidence type="ECO:0000256" key="4">
    <source>
        <dbReference type="ARBA" id="ARBA00023295"/>
    </source>
</evidence>
<dbReference type="SMART" id="SM00640">
    <property type="entry name" value="Glyco_32"/>
    <property type="match status" value="1"/>
</dbReference>